<evidence type="ECO:0000256" key="13">
    <source>
        <dbReference type="ARBA" id="ARBA00023040"/>
    </source>
</evidence>
<dbReference type="Pfam" id="PF00210">
    <property type="entry name" value="Ferritin"/>
    <property type="match status" value="1"/>
</dbReference>
<feature type="transmembrane region" description="Helical" evidence="21">
    <location>
        <begin position="217"/>
        <end position="238"/>
    </location>
</feature>
<evidence type="ECO:0000256" key="12">
    <source>
        <dbReference type="ARBA" id="ARBA00022989"/>
    </source>
</evidence>
<evidence type="ECO:0000256" key="14">
    <source>
        <dbReference type="ARBA" id="ARBA00023136"/>
    </source>
</evidence>
<keyword evidence="3" id="KW-1003">Cell membrane</keyword>
<feature type="compositionally biased region" description="Basic and acidic residues" evidence="20">
    <location>
        <begin position="569"/>
        <end position="583"/>
    </location>
</feature>
<feature type="domain" description="EGF-like" evidence="22">
    <location>
        <begin position="457"/>
        <end position="494"/>
    </location>
</feature>
<evidence type="ECO:0000259" key="23">
    <source>
        <dbReference type="PROSITE" id="PS50221"/>
    </source>
</evidence>
<dbReference type="PANTHER" id="PTHR12011">
    <property type="entry name" value="ADHESION G-PROTEIN COUPLED RECEPTOR"/>
    <property type="match status" value="1"/>
</dbReference>
<feature type="region of interest" description="Disordered" evidence="20">
    <location>
        <begin position="560"/>
        <end position="586"/>
    </location>
</feature>
<gene>
    <name evidence="25" type="ORF">MG293_008727</name>
</gene>
<dbReference type="Pfam" id="PF22566">
    <property type="entry name" value="UBA_8"/>
    <property type="match status" value="1"/>
</dbReference>
<dbReference type="SUPFAM" id="SSF57196">
    <property type="entry name" value="EGF/Laminin"/>
    <property type="match status" value="2"/>
</dbReference>
<dbReference type="InterPro" id="IPR057244">
    <property type="entry name" value="GAIN_B"/>
</dbReference>
<dbReference type="FunFam" id="1.10.8.10:FF:000023">
    <property type="entry name" value="Putative ubiquitin carboxyl-terminal hydrolase 25"/>
    <property type="match status" value="1"/>
</dbReference>
<dbReference type="InterPro" id="IPR000152">
    <property type="entry name" value="EGF-type_Asp/Asn_hydroxyl_site"/>
</dbReference>
<dbReference type="InterPro" id="IPR000742">
    <property type="entry name" value="EGF"/>
</dbReference>
<dbReference type="FunFam" id="1.20.1070.10:FF:000054">
    <property type="entry name" value="Adhesion G protein-coupled receptor E3"/>
    <property type="match status" value="1"/>
</dbReference>
<keyword evidence="4" id="KW-1017">Isopeptide bond</keyword>
<comment type="caution">
    <text evidence="19">Lacks conserved residue(s) required for the propagation of feature annotation.</text>
</comment>
<evidence type="ECO:0000256" key="18">
    <source>
        <dbReference type="ARBA" id="ARBA00023224"/>
    </source>
</evidence>
<keyword evidence="12 21" id="KW-1133">Transmembrane helix</keyword>
<dbReference type="PROSITE" id="PS00204">
    <property type="entry name" value="FERRITIN_2"/>
    <property type="match status" value="1"/>
</dbReference>
<keyword evidence="6" id="KW-0597">Phosphoprotein</keyword>
<proteinExistence type="inferred from homology"/>
<sequence length="885" mass="98608">MTVEQNVLQQSAAQKHQQTFLNQLREITGINDAQILQQALKDSNGNLELAVAFLTAKNAKTPQQEETTYYQTALPGNDRYISVGSQADTNMIGESKKSLCVYWDELVWSNEGCHVTFSDGARTVCSCSHLSTFAVLMASVELKEDPVLTMITYVGLSLSLLCLFLAALTFLLCRSIQNTSTSLHLQLSICLFLAYLLFLTGIKQTEPKVLCKVVAGVLHYLYLAAFTWMFLEGLHLFLTVRNLRVANYTSAGRFKKRFMYPVGYGVPAVIVTVSAAINPQGYGTTKHCWINIEKGFIFSFLGPISAVILINLIFYSITLWILRDRLSSLNKDVSKIQNTRMLTFKAIAQLFLLGCSWCLGFFLAELIKEPLRTIIAYAFTITNVLQGVYIFLVHCLLNQQVRDEYVKWLRRMNKKTESDSYILSSSTSQTHMRHVDLNSGLSCLIFFLNIPNSSFQGVNECLNTQACPSKAICTGTVESYFCICKSGFESSNGKTYFNGPGVKCVDKNECLNTTLCPLTATCKNTWGSYFCVCNPGFETPEGRTQFTGSRGTCVGINPSSPTPTQVTFSEDHKQQDTTKDPNNNKRINSVSMVTKGVPEDNNVTLVLQEIADSFGNFNNISSRSSQRRKEEIACLATRYLHRVQSAAYEAALNRPTGGTLRRESQFMVIEVLTIKNSCETENEIVKLQTEKEAMDINCSVVTGGGTGGAVVFISYKSFGSILDGSFVSKENLTLDEKLDHFQLNSKVISGTTGCKKNCSLAKSVNFTFHHIQNYSTEVEAAVNRLVNMQLRASYTYLSLGFCFNRDDVALEGVEKNLNQALLDLHGLASALRDPHICDFLENHFLNEEVKLIKKMGDHLTNLCRPAGPKAEVSEYLFERLTLKLD</sequence>
<comment type="similarity">
    <text evidence="2">Belongs to the G-protein coupled receptor 2 family. Adhesion G-protein coupled receptor (ADGR) subfamily.</text>
</comment>
<evidence type="ECO:0000256" key="4">
    <source>
        <dbReference type="ARBA" id="ARBA00022499"/>
    </source>
</evidence>
<name>A0AAD4Y898_OVIAM</name>
<feature type="transmembrane region" description="Helical" evidence="21">
    <location>
        <begin position="150"/>
        <end position="173"/>
    </location>
</feature>
<dbReference type="InterPro" id="IPR000203">
    <property type="entry name" value="GPS"/>
</dbReference>
<dbReference type="PRINTS" id="PR01128">
    <property type="entry name" value="EMR1HORMONER"/>
</dbReference>
<dbReference type="Pfam" id="PF01825">
    <property type="entry name" value="GPS"/>
    <property type="match status" value="1"/>
</dbReference>
<dbReference type="Pfam" id="PF07645">
    <property type="entry name" value="EGF_CA"/>
    <property type="match status" value="2"/>
</dbReference>
<dbReference type="SMART" id="SM00179">
    <property type="entry name" value="EGF_CA"/>
    <property type="match status" value="2"/>
</dbReference>
<keyword evidence="16" id="KW-0675">Receptor</keyword>
<dbReference type="InterPro" id="IPR046338">
    <property type="entry name" value="GAIN_dom_sf"/>
</dbReference>
<dbReference type="GO" id="GO:0008199">
    <property type="term" value="F:ferric iron binding"/>
    <property type="evidence" value="ECO:0007669"/>
    <property type="project" value="InterPro"/>
</dbReference>
<evidence type="ECO:0000259" key="24">
    <source>
        <dbReference type="PROSITE" id="PS50261"/>
    </source>
</evidence>
<keyword evidence="11" id="KW-0832">Ubl conjugation</keyword>
<dbReference type="EMBL" id="JAKZEL010000008">
    <property type="protein sequence ID" value="KAI4541585.1"/>
    <property type="molecule type" value="Genomic_DNA"/>
</dbReference>
<dbReference type="GO" id="GO:0005886">
    <property type="term" value="C:plasma membrane"/>
    <property type="evidence" value="ECO:0007669"/>
    <property type="project" value="UniProtKB-SubCell"/>
</dbReference>
<accession>A0AAD4Y898</accession>
<dbReference type="GO" id="GO:0007166">
    <property type="term" value="P:cell surface receptor signaling pathway"/>
    <property type="evidence" value="ECO:0007669"/>
    <property type="project" value="InterPro"/>
</dbReference>
<evidence type="ECO:0000256" key="7">
    <source>
        <dbReference type="ARBA" id="ARBA00022692"/>
    </source>
</evidence>
<evidence type="ECO:0000313" key="26">
    <source>
        <dbReference type="Proteomes" id="UP001214576"/>
    </source>
</evidence>
<keyword evidence="8" id="KW-0732">Signal</keyword>
<protein>
    <submittedName>
        <fullName evidence="25">Uncharacterized protein</fullName>
    </submittedName>
</protein>
<dbReference type="InterPro" id="IPR008331">
    <property type="entry name" value="Ferritin_DPS_dom"/>
</dbReference>
<feature type="transmembrane region" description="Helical" evidence="21">
    <location>
        <begin position="342"/>
        <end position="362"/>
    </location>
</feature>
<dbReference type="InterPro" id="IPR000832">
    <property type="entry name" value="GPCR_2_secretin-like"/>
</dbReference>
<feature type="domain" description="G-protein coupled receptors family 2 profile 2" evidence="24">
    <location>
        <begin position="148"/>
        <end position="398"/>
    </location>
</feature>
<keyword evidence="18" id="KW-0807">Transducer</keyword>
<dbReference type="InterPro" id="IPR049883">
    <property type="entry name" value="NOTCH1_EGF-like"/>
</dbReference>
<feature type="transmembrane region" description="Helical" evidence="21">
    <location>
        <begin position="297"/>
        <end position="322"/>
    </location>
</feature>
<dbReference type="Pfam" id="PF00002">
    <property type="entry name" value="7tm_2"/>
    <property type="match status" value="1"/>
</dbReference>
<dbReference type="GO" id="GO:0004930">
    <property type="term" value="F:G protein-coupled receptor activity"/>
    <property type="evidence" value="ECO:0007669"/>
    <property type="project" value="UniProtKB-KW"/>
</dbReference>
<feature type="transmembrane region" description="Helical" evidence="21">
    <location>
        <begin position="185"/>
        <end position="202"/>
    </location>
</feature>
<dbReference type="InterPro" id="IPR001740">
    <property type="entry name" value="GPCR_2_EMR1-like_rcpt"/>
</dbReference>
<dbReference type="InterPro" id="IPR014034">
    <property type="entry name" value="Ferritin_CS"/>
</dbReference>
<dbReference type="AlphaFoldDB" id="A0AAD4Y898"/>
<dbReference type="GO" id="GO:0005509">
    <property type="term" value="F:calcium ion binding"/>
    <property type="evidence" value="ECO:0007669"/>
    <property type="project" value="InterPro"/>
</dbReference>
<keyword evidence="14 21" id="KW-0472">Membrane</keyword>
<evidence type="ECO:0000313" key="25">
    <source>
        <dbReference type="EMBL" id="KAI4541585.1"/>
    </source>
</evidence>
<dbReference type="Proteomes" id="UP001214576">
    <property type="component" value="Unassembled WGS sequence"/>
</dbReference>
<evidence type="ECO:0000256" key="17">
    <source>
        <dbReference type="ARBA" id="ARBA00023180"/>
    </source>
</evidence>
<dbReference type="PROSITE" id="PS50261">
    <property type="entry name" value="G_PROTEIN_RECEP_F2_4"/>
    <property type="match status" value="1"/>
</dbReference>
<evidence type="ECO:0000256" key="11">
    <source>
        <dbReference type="ARBA" id="ARBA00022843"/>
    </source>
</evidence>
<keyword evidence="17" id="KW-0325">Glycoprotein</keyword>
<keyword evidence="26" id="KW-1185">Reference proteome</keyword>
<dbReference type="InterPro" id="IPR054109">
    <property type="entry name" value="UBA_8"/>
</dbReference>
<evidence type="ECO:0000256" key="8">
    <source>
        <dbReference type="ARBA" id="ARBA00022729"/>
    </source>
</evidence>
<keyword evidence="7 21" id="KW-0812">Transmembrane</keyword>
<dbReference type="SMART" id="SM00181">
    <property type="entry name" value="EGF"/>
    <property type="match status" value="2"/>
</dbReference>
<evidence type="ECO:0000256" key="1">
    <source>
        <dbReference type="ARBA" id="ARBA00004651"/>
    </source>
</evidence>
<evidence type="ECO:0000256" key="3">
    <source>
        <dbReference type="ARBA" id="ARBA00022475"/>
    </source>
</evidence>
<dbReference type="PROSITE" id="PS01187">
    <property type="entry name" value="EGF_CA"/>
    <property type="match status" value="1"/>
</dbReference>
<keyword evidence="5 19" id="KW-0245">EGF-like domain</keyword>
<evidence type="ECO:0000256" key="16">
    <source>
        <dbReference type="ARBA" id="ARBA00023170"/>
    </source>
</evidence>
<keyword evidence="13" id="KW-0297">G-protein coupled receptor</keyword>
<dbReference type="Gene3D" id="1.20.1070.10">
    <property type="entry name" value="Rhodopsin 7-helix transmembrane proteins"/>
    <property type="match status" value="1"/>
</dbReference>
<feature type="transmembrane region" description="Helical" evidence="21">
    <location>
        <begin position="258"/>
        <end position="277"/>
    </location>
</feature>
<dbReference type="SMART" id="SM00303">
    <property type="entry name" value="GPS"/>
    <property type="match status" value="1"/>
</dbReference>
<evidence type="ECO:0000259" key="22">
    <source>
        <dbReference type="PROSITE" id="PS50026"/>
    </source>
</evidence>
<evidence type="ECO:0000256" key="5">
    <source>
        <dbReference type="ARBA" id="ARBA00022536"/>
    </source>
</evidence>
<feature type="domain" description="GAIN-B" evidence="23">
    <location>
        <begin position="24"/>
        <end position="143"/>
    </location>
</feature>
<dbReference type="InterPro" id="IPR012347">
    <property type="entry name" value="Ferritin-like"/>
</dbReference>
<dbReference type="PROSITE" id="PS00010">
    <property type="entry name" value="ASX_HYDROXYL"/>
    <property type="match status" value="1"/>
</dbReference>
<dbReference type="CDD" id="cd00054">
    <property type="entry name" value="EGF_CA"/>
    <property type="match status" value="2"/>
</dbReference>
<evidence type="ECO:0000256" key="20">
    <source>
        <dbReference type="SAM" id="MobiDB-lite"/>
    </source>
</evidence>
<evidence type="ECO:0000256" key="2">
    <source>
        <dbReference type="ARBA" id="ARBA00007343"/>
    </source>
</evidence>
<dbReference type="Gene3D" id="2.10.25.10">
    <property type="entry name" value="Laminin"/>
    <property type="match status" value="2"/>
</dbReference>
<dbReference type="InterPro" id="IPR009078">
    <property type="entry name" value="Ferritin-like_SF"/>
</dbReference>
<evidence type="ECO:0000256" key="10">
    <source>
        <dbReference type="ARBA" id="ARBA00022837"/>
    </source>
</evidence>
<reference evidence="25" key="1">
    <citation type="submission" date="2022-03" db="EMBL/GenBank/DDBJ databases">
        <title>Genomic analyses of argali, domestic sheep and their hybrids provide insights into chromosomal evolution, heterosis and genetic basis of agronomic traits.</title>
        <authorList>
            <person name="Li M."/>
        </authorList>
    </citation>
    <scope>NUCLEOTIDE SEQUENCE</scope>
    <source>
        <strain evidence="25">CAU-MHL-2022a</strain>
        <tissue evidence="25">Skin</tissue>
    </source>
</reference>
<dbReference type="PRINTS" id="PR00249">
    <property type="entry name" value="GPCRSECRETIN"/>
</dbReference>
<organism evidence="25 26">
    <name type="scientific">Ovis ammon polii</name>
    <dbReference type="NCBI Taxonomy" id="230172"/>
    <lineage>
        <taxon>Eukaryota</taxon>
        <taxon>Metazoa</taxon>
        <taxon>Chordata</taxon>
        <taxon>Craniata</taxon>
        <taxon>Vertebrata</taxon>
        <taxon>Euteleostomi</taxon>
        <taxon>Mammalia</taxon>
        <taxon>Eutheria</taxon>
        <taxon>Laurasiatheria</taxon>
        <taxon>Artiodactyla</taxon>
        <taxon>Ruminantia</taxon>
        <taxon>Pecora</taxon>
        <taxon>Bovidae</taxon>
        <taxon>Caprinae</taxon>
        <taxon>Ovis</taxon>
    </lineage>
</organism>
<dbReference type="PROSITE" id="PS50026">
    <property type="entry name" value="EGF_3"/>
    <property type="match status" value="2"/>
</dbReference>
<evidence type="ECO:0000256" key="6">
    <source>
        <dbReference type="ARBA" id="ARBA00022553"/>
    </source>
</evidence>
<comment type="caution">
    <text evidence="25">The sequence shown here is derived from an EMBL/GenBank/DDBJ whole genome shotgun (WGS) entry which is preliminary data.</text>
</comment>
<dbReference type="PROSITE" id="PS50221">
    <property type="entry name" value="GAIN_B"/>
    <property type="match status" value="1"/>
</dbReference>
<keyword evidence="15" id="KW-1015">Disulfide bond</keyword>
<dbReference type="PANTHER" id="PTHR12011:SF433">
    <property type="entry name" value="ADHESION G PROTEIN-COUPLED RECEPTOR E1-LIKE-RELATED"/>
    <property type="match status" value="1"/>
</dbReference>
<evidence type="ECO:0000256" key="19">
    <source>
        <dbReference type="PROSITE-ProRule" id="PRU00076"/>
    </source>
</evidence>
<dbReference type="SUPFAM" id="SSF46934">
    <property type="entry name" value="UBA-like"/>
    <property type="match status" value="1"/>
</dbReference>
<feature type="domain" description="EGF-like" evidence="22">
    <location>
        <begin position="506"/>
        <end position="543"/>
    </location>
</feature>
<feature type="transmembrane region" description="Helical" evidence="21">
    <location>
        <begin position="374"/>
        <end position="397"/>
    </location>
</feature>
<evidence type="ECO:0000256" key="21">
    <source>
        <dbReference type="SAM" id="Phobius"/>
    </source>
</evidence>
<dbReference type="GO" id="GO:0007189">
    <property type="term" value="P:adenylate cyclase-activating G protein-coupled receptor signaling pathway"/>
    <property type="evidence" value="ECO:0007669"/>
    <property type="project" value="TreeGrafter"/>
</dbReference>
<comment type="subcellular location">
    <subcellularLocation>
        <location evidence="1">Cell membrane</location>
        <topology evidence="1">Multi-pass membrane protein</topology>
    </subcellularLocation>
</comment>
<dbReference type="SUPFAM" id="SSF47240">
    <property type="entry name" value="Ferritin-like"/>
    <property type="match status" value="1"/>
</dbReference>
<evidence type="ECO:0000256" key="15">
    <source>
        <dbReference type="ARBA" id="ARBA00023157"/>
    </source>
</evidence>
<evidence type="ECO:0000256" key="9">
    <source>
        <dbReference type="ARBA" id="ARBA00022737"/>
    </source>
</evidence>
<dbReference type="Gene3D" id="2.60.220.50">
    <property type="match status" value="2"/>
</dbReference>
<keyword evidence="10" id="KW-0106">Calcium</keyword>
<dbReference type="CDD" id="cd14354">
    <property type="entry name" value="UBA_UBP25"/>
    <property type="match status" value="1"/>
</dbReference>
<dbReference type="InterPro" id="IPR018097">
    <property type="entry name" value="EGF_Ca-bd_CS"/>
</dbReference>
<dbReference type="InterPro" id="IPR001881">
    <property type="entry name" value="EGF-like_Ca-bd_dom"/>
</dbReference>
<dbReference type="InterPro" id="IPR017981">
    <property type="entry name" value="GPCR_2-like_7TM"/>
</dbReference>
<keyword evidence="9" id="KW-0677">Repeat</keyword>
<dbReference type="Gene3D" id="1.20.1260.10">
    <property type="match status" value="2"/>
</dbReference>
<dbReference type="InterPro" id="IPR009060">
    <property type="entry name" value="UBA-like_sf"/>
</dbReference>
<dbReference type="Gene3D" id="1.10.8.10">
    <property type="entry name" value="DNA helicase RuvA subunit, C-terminal domain"/>
    <property type="match status" value="1"/>
</dbReference>